<feature type="region of interest" description="Disordered" evidence="1">
    <location>
        <begin position="129"/>
        <end position="186"/>
    </location>
</feature>
<dbReference type="PANTHER" id="PTHR33480">
    <property type="entry name" value="SET DOMAIN-CONTAINING PROTEIN-RELATED"/>
    <property type="match status" value="1"/>
</dbReference>
<gene>
    <name evidence="2" type="ORF">HOLleu_28511</name>
</gene>
<reference evidence="2" key="1">
    <citation type="submission" date="2021-10" db="EMBL/GenBank/DDBJ databases">
        <title>Tropical sea cucumber genome reveals ecological adaptation and Cuvierian tubules defense mechanism.</title>
        <authorList>
            <person name="Chen T."/>
        </authorList>
    </citation>
    <scope>NUCLEOTIDE SEQUENCE</scope>
    <source>
        <strain evidence="2">Nanhai2018</strain>
        <tissue evidence="2">Muscle</tissue>
    </source>
</reference>
<dbReference type="PANTHER" id="PTHR33480:SF1">
    <property type="entry name" value="TYR RECOMBINASE DOMAIN-CONTAINING PROTEIN"/>
    <property type="match status" value="1"/>
</dbReference>
<dbReference type="EMBL" id="JAIZAY010000014">
    <property type="protein sequence ID" value="KAJ8029176.1"/>
    <property type="molecule type" value="Genomic_DNA"/>
</dbReference>
<dbReference type="OrthoDB" id="6783964at2759"/>
<evidence type="ECO:0000313" key="2">
    <source>
        <dbReference type="EMBL" id="KAJ8029176.1"/>
    </source>
</evidence>
<evidence type="ECO:0000256" key="1">
    <source>
        <dbReference type="SAM" id="MobiDB-lite"/>
    </source>
</evidence>
<name>A0A9Q1H205_HOLLE</name>
<accession>A0A9Q1H205</accession>
<dbReference type="Proteomes" id="UP001152320">
    <property type="component" value="Chromosome 14"/>
</dbReference>
<proteinExistence type="predicted"/>
<keyword evidence="3" id="KW-1185">Reference proteome</keyword>
<sequence length="186" mass="20372">MLASLKRTNIFFGSFSALTPSTACDSLRIKTDEANLENPELIKSTKLRKYTATLSQVSNLQDNHYQWLADHLGHTCKTFKAMIKKGSLLGKEAKIAKLLLATDAGEASSCMGKTLDEISFEEIPSAFSEVNEPVASNTAQSTESKKQSKKQHQSTSGGTGIKETPKHGQRKVKAKAWCPEDNQILI</sequence>
<protein>
    <submittedName>
        <fullName evidence="2">Uncharacterized protein</fullName>
    </submittedName>
</protein>
<comment type="caution">
    <text evidence="2">The sequence shown here is derived from an EMBL/GenBank/DDBJ whole genome shotgun (WGS) entry which is preliminary data.</text>
</comment>
<evidence type="ECO:0000313" key="3">
    <source>
        <dbReference type="Proteomes" id="UP001152320"/>
    </source>
</evidence>
<organism evidence="2 3">
    <name type="scientific">Holothuria leucospilota</name>
    <name type="common">Black long sea cucumber</name>
    <name type="synonym">Mertensiothuria leucospilota</name>
    <dbReference type="NCBI Taxonomy" id="206669"/>
    <lineage>
        <taxon>Eukaryota</taxon>
        <taxon>Metazoa</taxon>
        <taxon>Echinodermata</taxon>
        <taxon>Eleutherozoa</taxon>
        <taxon>Echinozoa</taxon>
        <taxon>Holothuroidea</taxon>
        <taxon>Aspidochirotacea</taxon>
        <taxon>Aspidochirotida</taxon>
        <taxon>Holothuriidae</taxon>
        <taxon>Holothuria</taxon>
    </lineage>
</organism>
<dbReference type="AlphaFoldDB" id="A0A9Q1H205"/>